<dbReference type="AlphaFoldDB" id="A0A233RFQ3"/>
<feature type="transmembrane region" description="Helical" evidence="9">
    <location>
        <begin position="262"/>
        <end position="284"/>
    </location>
</feature>
<dbReference type="Proteomes" id="UP000242757">
    <property type="component" value="Unassembled WGS sequence"/>
</dbReference>
<feature type="transmembrane region" description="Helical" evidence="9">
    <location>
        <begin position="439"/>
        <end position="461"/>
    </location>
</feature>
<keyword evidence="2" id="KW-0813">Transport</keyword>
<feature type="transmembrane region" description="Helical" evidence="9">
    <location>
        <begin position="316"/>
        <end position="333"/>
    </location>
</feature>
<feature type="transmembrane region" description="Helical" evidence="9">
    <location>
        <begin position="111"/>
        <end position="132"/>
    </location>
</feature>
<evidence type="ECO:0000256" key="7">
    <source>
        <dbReference type="ARBA" id="ARBA00023136"/>
    </source>
</evidence>
<comment type="similarity">
    <text evidence="8">Belongs to the NhaC Na(+)/H(+) (TC 2.A.35) antiporter family.</text>
</comment>
<feature type="transmembrane region" description="Helical" evidence="9">
    <location>
        <begin position="69"/>
        <end position="91"/>
    </location>
</feature>
<feature type="transmembrane region" description="Helical" evidence="9">
    <location>
        <begin position="414"/>
        <end position="432"/>
    </location>
</feature>
<accession>A0A233RFQ3</accession>
<sequence length="491" mass="51973">MTTQAPQKPGFWLACLPIALTFVVLGVQLFYFGNFTPHVPLAMGVAITALIGWLRGYRWHDMEDGIMHVVRLGLQSVGILIIVGMIVGIWIASGTVPYLIKLGLSLISPELFLAACVLICAVVSVSLGTSWGTTGTVGLALMGIGNGFDIPMYWTAGAVVSGAFFGDKMSPLSDTTNLAPAVTGVDLFDHIRNMLPTTVPAMLIALGIYLVAGFSFIGDQAVDFARIDGIIAGLDRHFELSWTLLLPLVVTIGLALKKMPALPTLFAGALLGLATAMLTQGVGLQQAFEFMFSGYQIDTGVREIDALLNRGGIQSMTWVITLMLVALAFGGVLERTGCLTVIVEKILGRAKSFGAMQGSAIATSAMTNVVGGDPYLSIALPGRMYAPAYKAKGYSPLNLSRACEEGGTLISPLIPWNAGGAVVITALGLGIAEGHTENLLYIPLAFACWLSPLIGMAYGYLGWFSPRATAAEQEQWQREEAGLAPEPVAVK</sequence>
<organism evidence="11 12">
    <name type="scientific">Oceanimonas doudoroffii</name>
    <dbReference type="NCBI Taxonomy" id="84158"/>
    <lineage>
        <taxon>Bacteria</taxon>
        <taxon>Pseudomonadati</taxon>
        <taxon>Pseudomonadota</taxon>
        <taxon>Gammaproteobacteria</taxon>
        <taxon>Aeromonadales</taxon>
        <taxon>Aeromonadaceae</taxon>
        <taxon>Oceanimonas</taxon>
    </lineage>
</organism>
<evidence type="ECO:0000259" key="10">
    <source>
        <dbReference type="Pfam" id="PF03553"/>
    </source>
</evidence>
<feature type="transmembrane region" description="Helical" evidence="9">
    <location>
        <begin position="199"/>
        <end position="217"/>
    </location>
</feature>
<evidence type="ECO:0000256" key="1">
    <source>
        <dbReference type="ARBA" id="ARBA00004651"/>
    </source>
</evidence>
<dbReference type="PANTHER" id="PTHR33451:SF3">
    <property type="entry name" value="MALATE-2H(+)_NA(+)-LACTATE ANTIPORTER"/>
    <property type="match status" value="1"/>
</dbReference>
<keyword evidence="12" id="KW-1185">Reference proteome</keyword>
<keyword evidence="3" id="KW-0050">Antiport</keyword>
<dbReference type="GO" id="GO:0005886">
    <property type="term" value="C:plasma membrane"/>
    <property type="evidence" value="ECO:0007669"/>
    <property type="project" value="UniProtKB-SubCell"/>
</dbReference>
<dbReference type="RefSeq" id="WP_094198993.1">
    <property type="nucleotide sequence ID" value="NZ_NBIM01000001.1"/>
</dbReference>
<keyword evidence="7 9" id="KW-0472">Membrane</keyword>
<feature type="transmembrane region" description="Helical" evidence="9">
    <location>
        <begin position="12"/>
        <end position="32"/>
    </location>
</feature>
<dbReference type="OrthoDB" id="9762978at2"/>
<evidence type="ECO:0000256" key="8">
    <source>
        <dbReference type="ARBA" id="ARBA00038435"/>
    </source>
</evidence>
<evidence type="ECO:0000256" key="3">
    <source>
        <dbReference type="ARBA" id="ARBA00022449"/>
    </source>
</evidence>
<evidence type="ECO:0000256" key="6">
    <source>
        <dbReference type="ARBA" id="ARBA00022989"/>
    </source>
</evidence>
<dbReference type="EMBL" id="NBIM01000001">
    <property type="protein sequence ID" value="OXY82214.1"/>
    <property type="molecule type" value="Genomic_DNA"/>
</dbReference>
<dbReference type="InterPro" id="IPR052180">
    <property type="entry name" value="NhaC_Na-H+_Antiporter"/>
</dbReference>
<evidence type="ECO:0000256" key="4">
    <source>
        <dbReference type="ARBA" id="ARBA00022475"/>
    </source>
</evidence>
<protein>
    <submittedName>
        <fullName evidence="11">Na+/H+ antiporter NhaC</fullName>
    </submittedName>
</protein>
<evidence type="ECO:0000256" key="2">
    <source>
        <dbReference type="ARBA" id="ARBA00022448"/>
    </source>
</evidence>
<reference evidence="11 12" key="1">
    <citation type="submission" date="2017-08" db="EMBL/GenBank/DDBJ databases">
        <title>A Genome Sequence of Oceanimonas doudoroffii ATCC 27123T.</title>
        <authorList>
            <person name="Brennan M.A."/>
            <person name="Maclea K.S."/>
            <person name="Mcclelland W.D."/>
            <person name="Trachtenberg A.M."/>
        </authorList>
    </citation>
    <scope>NUCLEOTIDE SEQUENCE [LARGE SCALE GENOMIC DNA]</scope>
    <source>
        <strain evidence="11 12">ATCC 27123</strain>
    </source>
</reference>
<dbReference type="GO" id="GO:0015297">
    <property type="term" value="F:antiporter activity"/>
    <property type="evidence" value="ECO:0007669"/>
    <property type="project" value="UniProtKB-KW"/>
</dbReference>
<evidence type="ECO:0000256" key="9">
    <source>
        <dbReference type="SAM" id="Phobius"/>
    </source>
</evidence>
<keyword evidence="4" id="KW-1003">Cell membrane</keyword>
<feature type="domain" description="Na+/H+ antiporter NhaC-like C-terminal" evidence="10">
    <location>
        <begin position="162"/>
        <end position="463"/>
    </location>
</feature>
<comment type="caution">
    <text evidence="11">The sequence shown here is derived from an EMBL/GenBank/DDBJ whole genome shotgun (WGS) entry which is preliminary data.</text>
</comment>
<dbReference type="NCBIfam" id="TIGR00931">
    <property type="entry name" value="antiport_nhaC"/>
    <property type="match status" value="1"/>
</dbReference>
<name>A0A233RFQ3_9GAMM</name>
<dbReference type="InterPro" id="IPR004770">
    <property type="entry name" value="Na/H_antiport_NhaC"/>
</dbReference>
<keyword evidence="5 9" id="KW-0812">Transmembrane</keyword>
<keyword evidence="6 9" id="KW-1133">Transmembrane helix</keyword>
<dbReference type="Pfam" id="PF03553">
    <property type="entry name" value="Na_H_antiporter"/>
    <property type="match status" value="1"/>
</dbReference>
<gene>
    <name evidence="11" type="primary">nhaC</name>
    <name evidence="11" type="ORF">B6S08_01355</name>
</gene>
<feature type="transmembrane region" description="Helical" evidence="9">
    <location>
        <begin position="139"/>
        <end position="165"/>
    </location>
</feature>
<dbReference type="InterPro" id="IPR018461">
    <property type="entry name" value="Na/H_Antiport_NhaC-like_C"/>
</dbReference>
<evidence type="ECO:0000256" key="5">
    <source>
        <dbReference type="ARBA" id="ARBA00022692"/>
    </source>
</evidence>
<dbReference type="PANTHER" id="PTHR33451">
    <property type="entry name" value="MALATE-2H(+)/NA(+)-LACTATE ANTIPORTER"/>
    <property type="match status" value="1"/>
</dbReference>
<feature type="transmembrane region" description="Helical" evidence="9">
    <location>
        <begin position="38"/>
        <end position="57"/>
    </location>
</feature>
<evidence type="ECO:0000313" key="12">
    <source>
        <dbReference type="Proteomes" id="UP000242757"/>
    </source>
</evidence>
<comment type="subcellular location">
    <subcellularLocation>
        <location evidence="1">Cell membrane</location>
        <topology evidence="1">Multi-pass membrane protein</topology>
    </subcellularLocation>
</comment>
<proteinExistence type="inferred from homology"/>
<evidence type="ECO:0000313" key="11">
    <source>
        <dbReference type="EMBL" id="OXY82214.1"/>
    </source>
</evidence>